<proteinExistence type="predicted"/>
<evidence type="ECO:0000313" key="1">
    <source>
        <dbReference type="EMBL" id="MFB9558355.1"/>
    </source>
</evidence>
<organism evidence="1 2">
    <name type="scientific">Streptomyces roseoviridis</name>
    <dbReference type="NCBI Taxonomy" id="67361"/>
    <lineage>
        <taxon>Bacteria</taxon>
        <taxon>Bacillati</taxon>
        <taxon>Actinomycetota</taxon>
        <taxon>Actinomycetes</taxon>
        <taxon>Kitasatosporales</taxon>
        <taxon>Streptomycetaceae</taxon>
        <taxon>Streptomyces</taxon>
    </lineage>
</organism>
<sequence>MSSKQAEGLISVGRRQIVGTSAAGILLLAGMVAAPPPSQADTSEGRATDVAYVNPYSIPCDGVQYAVRNGYVSTYRASAGTAQHVNEGYVGPYTFKAVKGESTTNTVTDTHTVSVKLAGKLVGADKLAEGSGELSYTYAHTISEAKSVTFSTENSFTIVAKGGYIEAVPEYVKTQASADYWTRSRDDGCEPKRSKDRMSMDAVTSMGWRLLCGPARRPCVAGKDYEAKSVSAPTEESTAASVYLHGNMPHVPYRHVQECHYTELFHNRRLCDFSLPERCQVNVAGYREFRATLECPTTVHFKGYRIMGKDYHVSVTNGQWPSVRFDFRADDEKSCLTGRNCDWGQVAYGSMWTSGDANRETVNVVTPLY</sequence>
<dbReference type="RefSeq" id="WP_345483621.1">
    <property type="nucleotide sequence ID" value="NZ_BAAAWU010000001.1"/>
</dbReference>
<evidence type="ECO:0008006" key="3">
    <source>
        <dbReference type="Google" id="ProtNLM"/>
    </source>
</evidence>
<name>A0ABV5QXU7_9ACTN</name>
<reference evidence="1 2" key="1">
    <citation type="submission" date="2024-09" db="EMBL/GenBank/DDBJ databases">
        <authorList>
            <person name="Sun Q."/>
            <person name="Mori K."/>
        </authorList>
    </citation>
    <scope>NUCLEOTIDE SEQUENCE [LARGE SCALE GENOMIC DNA]</scope>
    <source>
        <strain evidence="1 2">JCM 4414</strain>
    </source>
</reference>
<dbReference type="Proteomes" id="UP001589716">
    <property type="component" value="Unassembled WGS sequence"/>
</dbReference>
<gene>
    <name evidence="1" type="ORF">ACFFTP_29735</name>
</gene>
<keyword evidence="2" id="KW-1185">Reference proteome</keyword>
<dbReference type="InterPro" id="IPR006311">
    <property type="entry name" value="TAT_signal"/>
</dbReference>
<evidence type="ECO:0000313" key="2">
    <source>
        <dbReference type="Proteomes" id="UP001589716"/>
    </source>
</evidence>
<accession>A0ABV5QXU7</accession>
<dbReference type="PROSITE" id="PS51318">
    <property type="entry name" value="TAT"/>
    <property type="match status" value="1"/>
</dbReference>
<protein>
    <recommendedName>
        <fullName evidence="3">Tat pathway signal sequence domain protein</fullName>
    </recommendedName>
</protein>
<comment type="caution">
    <text evidence="1">The sequence shown here is derived from an EMBL/GenBank/DDBJ whole genome shotgun (WGS) entry which is preliminary data.</text>
</comment>
<dbReference type="EMBL" id="JBHMCT010000020">
    <property type="protein sequence ID" value="MFB9558355.1"/>
    <property type="molecule type" value="Genomic_DNA"/>
</dbReference>